<dbReference type="InterPro" id="IPR017896">
    <property type="entry name" value="4Fe4S_Fe-S-bd"/>
</dbReference>
<sequence length="268" mass="28807">MEIDAAKCVGCGNCVPFCTMGAIRVENDVAVVNEDECVECSTCYRCCGPEGLRATFVRGLRRLFRALHLRYDAPLDVCPTGALVPPELKWPRSLRRAFSDPTVTHDSTGMAGRGTEEIKTNDITGRIGPGEAGIVIDLGRPGTGVFFRDIDTMTRALAQLDVFFEPQNPLTHLMNDPQNGSLRKDIANEKVLSAIIELKIKLADLPEVLHLVEKTATALDTVISVGVSTKCDPEGGIPHESICSGAGYPLSLNGKTNLGLGRPVEGMS</sequence>
<evidence type="ECO:0000259" key="1">
    <source>
        <dbReference type="PROSITE" id="PS51379"/>
    </source>
</evidence>
<evidence type="ECO:0000313" key="3">
    <source>
        <dbReference type="Proteomes" id="UP000265882"/>
    </source>
</evidence>
<gene>
    <name evidence="2" type="ORF">C4520_19775</name>
</gene>
<dbReference type="PROSITE" id="PS51379">
    <property type="entry name" value="4FE4S_FER_2"/>
    <property type="match status" value="1"/>
</dbReference>
<feature type="domain" description="4Fe-4S ferredoxin-type" evidence="1">
    <location>
        <begin position="1"/>
        <end position="28"/>
    </location>
</feature>
<reference evidence="2 3" key="1">
    <citation type="journal article" date="2017" name="ISME J.">
        <title>Energy and carbon metabolisms in a deep terrestrial subsurface fluid microbial community.</title>
        <authorList>
            <person name="Momper L."/>
            <person name="Jungbluth S.P."/>
            <person name="Lee M.D."/>
            <person name="Amend J.P."/>
        </authorList>
    </citation>
    <scope>NUCLEOTIDE SEQUENCE [LARGE SCALE GENOMIC DNA]</scope>
    <source>
        <strain evidence="2">SURF_5</strain>
    </source>
</reference>
<organism evidence="2 3">
    <name type="scientific">Abyssobacteria bacterium (strain SURF_5)</name>
    <dbReference type="NCBI Taxonomy" id="2093360"/>
    <lineage>
        <taxon>Bacteria</taxon>
        <taxon>Pseudomonadati</taxon>
        <taxon>Candidatus Hydrogenedentota</taxon>
        <taxon>Candidatus Abyssobacteria</taxon>
    </lineage>
</organism>
<dbReference type="Pfam" id="PF00037">
    <property type="entry name" value="Fer4"/>
    <property type="match status" value="1"/>
</dbReference>
<proteinExistence type="predicted"/>
<comment type="caution">
    <text evidence="2">The sequence shown here is derived from an EMBL/GenBank/DDBJ whole genome shotgun (WGS) entry which is preliminary data.</text>
</comment>
<evidence type="ECO:0000313" key="2">
    <source>
        <dbReference type="EMBL" id="RJP15664.1"/>
    </source>
</evidence>
<protein>
    <submittedName>
        <fullName evidence="2">4Fe-4S ferredoxin</fullName>
    </submittedName>
</protein>
<accession>A0A3A4NK00</accession>
<dbReference type="SUPFAM" id="SSF54862">
    <property type="entry name" value="4Fe-4S ferredoxins"/>
    <property type="match status" value="1"/>
</dbReference>
<name>A0A3A4NK00_ABYX5</name>
<dbReference type="Gene3D" id="3.30.70.20">
    <property type="match status" value="1"/>
</dbReference>
<dbReference type="Proteomes" id="UP000265882">
    <property type="component" value="Unassembled WGS sequence"/>
</dbReference>
<dbReference type="EMBL" id="QZKU01000131">
    <property type="protein sequence ID" value="RJP15664.1"/>
    <property type="molecule type" value="Genomic_DNA"/>
</dbReference>
<dbReference type="AlphaFoldDB" id="A0A3A4NK00"/>